<evidence type="ECO:0000259" key="3">
    <source>
        <dbReference type="Pfam" id="PF11790"/>
    </source>
</evidence>
<dbReference type="Gene3D" id="3.20.20.80">
    <property type="entry name" value="Glycosidases"/>
    <property type="match status" value="1"/>
</dbReference>
<dbReference type="GO" id="GO:0071966">
    <property type="term" value="P:fungal-type cell wall polysaccharide metabolic process"/>
    <property type="evidence" value="ECO:0007669"/>
    <property type="project" value="TreeGrafter"/>
</dbReference>
<feature type="domain" description="Asl1-like glycosyl hydrolase catalytic" evidence="3">
    <location>
        <begin position="142"/>
        <end position="370"/>
    </location>
</feature>
<feature type="compositionally biased region" description="Polar residues" evidence="1">
    <location>
        <begin position="61"/>
        <end position="78"/>
    </location>
</feature>
<proteinExistence type="predicted"/>
<dbReference type="SUPFAM" id="SSF51445">
    <property type="entry name" value="(Trans)glycosidases"/>
    <property type="match status" value="1"/>
</dbReference>
<comment type="caution">
    <text evidence="4">The sequence shown here is derived from an EMBL/GenBank/DDBJ whole genome shotgun (WGS) entry which is preliminary data.</text>
</comment>
<dbReference type="Pfam" id="PF11790">
    <property type="entry name" value="Glyco_hydro_cc"/>
    <property type="match status" value="1"/>
</dbReference>
<dbReference type="PANTHER" id="PTHR34154:SF3">
    <property type="entry name" value="ALKALI-SENSITIVE LINKAGE PROTEIN 1"/>
    <property type="match status" value="1"/>
</dbReference>
<name>A0A4Q1BCX1_TREME</name>
<dbReference type="VEuPathDB" id="FungiDB:TREMEDRAFT_58092"/>
<feature type="compositionally biased region" description="Gly residues" evidence="1">
    <location>
        <begin position="116"/>
        <end position="127"/>
    </location>
</feature>
<feature type="region of interest" description="Disordered" evidence="1">
    <location>
        <begin position="43"/>
        <end position="127"/>
    </location>
</feature>
<keyword evidence="5" id="KW-1185">Reference proteome</keyword>
<accession>A0A4Q1BCX1</accession>
<feature type="signal peptide" evidence="2">
    <location>
        <begin position="1"/>
        <end position="18"/>
    </location>
</feature>
<dbReference type="OrthoDB" id="5959761at2759"/>
<gene>
    <name evidence="4" type="ORF">M231_07076</name>
</gene>
<protein>
    <recommendedName>
        <fullName evidence="3">Asl1-like glycosyl hydrolase catalytic domain-containing protein</fullName>
    </recommendedName>
</protein>
<sequence length="373" mass="38068">MRSFTLVSLLPLLSLTHASPVRRACTRHNSTVTAAAAFANGGTHSHAAGNGQHMSNHGFGQVSSSSAPAVQPTINTPAPQGAHSGVVPTSVASTPVVSPVPAPSSAAAPPSAPSTGGNGGGGNGGGGAAGGAVGLAVDSSSGQLSAFKSVSGSKLSWYYNWGLSPTGSGADGLEFVPMVWGTGSTSGLAAAAKSWPAGTKYVLSFNEPDQPSSVGGSAISAGDAATAHQNWVTTLGGSYLISTPAVARGGKQWLQDWVTACAGKCKYDIVSFHFYGTDADDLITYAKDFYSTFNKPLWLTEWDCTDYSSGQVCTLDQAKAFMTTVIDWIEGEGASMVQRYSWFGDFPKMSTDGNGLANADGSPNALGQYYVAL</sequence>
<dbReference type="InterPro" id="IPR053183">
    <property type="entry name" value="ASL1"/>
</dbReference>
<feature type="chain" id="PRO_5020265768" description="Asl1-like glycosyl hydrolase catalytic domain-containing protein" evidence="2">
    <location>
        <begin position="19"/>
        <end position="373"/>
    </location>
</feature>
<dbReference type="InParanoid" id="A0A4Q1BCX1"/>
<dbReference type="Proteomes" id="UP000289152">
    <property type="component" value="Unassembled WGS sequence"/>
</dbReference>
<keyword evidence="2" id="KW-0732">Signal</keyword>
<feature type="compositionally biased region" description="Low complexity" evidence="1">
    <location>
        <begin position="84"/>
        <end position="115"/>
    </location>
</feature>
<dbReference type="InterPro" id="IPR024655">
    <property type="entry name" value="Asl1_glyco_hydro_catalytic"/>
</dbReference>
<dbReference type="AlphaFoldDB" id="A0A4Q1BCX1"/>
<evidence type="ECO:0000256" key="1">
    <source>
        <dbReference type="SAM" id="MobiDB-lite"/>
    </source>
</evidence>
<evidence type="ECO:0000313" key="5">
    <source>
        <dbReference type="Proteomes" id="UP000289152"/>
    </source>
</evidence>
<dbReference type="EMBL" id="SDIL01000127">
    <property type="protein sequence ID" value="RXK35646.1"/>
    <property type="molecule type" value="Genomic_DNA"/>
</dbReference>
<reference evidence="4 5" key="1">
    <citation type="submission" date="2016-06" db="EMBL/GenBank/DDBJ databases">
        <title>Evolution of pathogenesis and genome organization in the Tremellales.</title>
        <authorList>
            <person name="Cuomo C."/>
            <person name="Litvintseva A."/>
            <person name="Heitman J."/>
            <person name="Chen Y."/>
            <person name="Sun S."/>
            <person name="Springer D."/>
            <person name="Dromer F."/>
            <person name="Young S."/>
            <person name="Zeng Q."/>
            <person name="Chapman S."/>
            <person name="Gujja S."/>
            <person name="Saif S."/>
            <person name="Birren B."/>
        </authorList>
    </citation>
    <scope>NUCLEOTIDE SEQUENCE [LARGE SCALE GENOMIC DNA]</scope>
    <source>
        <strain evidence="4 5">ATCC 28783</strain>
    </source>
</reference>
<evidence type="ECO:0000256" key="2">
    <source>
        <dbReference type="SAM" id="SignalP"/>
    </source>
</evidence>
<dbReference type="PANTHER" id="PTHR34154">
    <property type="entry name" value="ALKALI-SENSITIVE LINKAGE PROTEIN 1"/>
    <property type="match status" value="1"/>
</dbReference>
<dbReference type="InterPro" id="IPR017853">
    <property type="entry name" value="GH"/>
</dbReference>
<organism evidence="4 5">
    <name type="scientific">Tremella mesenterica</name>
    <name type="common">Jelly fungus</name>
    <dbReference type="NCBI Taxonomy" id="5217"/>
    <lineage>
        <taxon>Eukaryota</taxon>
        <taxon>Fungi</taxon>
        <taxon>Dikarya</taxon>
        <taxon>Basidiomycota</taxon>
        <taxon>Agaricomycotina</taxon>
        <taxon>Tremellomycetes</taxon>
        <taxon>Tremellales</taxon>
        <taxon>Tremellaceae</taxon>
        <taxon>Tremella</taxon>
    </lineage>
</organism>
<dbReference type="GO" id="GO:0009277">
    <property type="term" value="C:fungal-type cell wall"/>
    <property type="evidence" value="ECO:0007669"/>
    <property type="project" value="TreeGrafter"/>
</dbReference>
<evidence type="ECO:0000313" key="4">
    <source>
        <dbReference type="EMBL" id="RXK35646.1"/>
    </source>
</evidence>